<feature type="compositionally biased region" description="Polar residues" evidence="4">
    <location>
        <begin position="683"/>
        <end position="693"/>
    </location>
</feature>
<evidence type="ECO:0000259" key="5">
    <source>
        <dbReference type="PROSITE" id="PS50102"/>
    </source>
</evidence>
<feature type="compositionally biased region" description="Basic and acidic residues" evidence="4">
    <location>
        <begin position="1218"/>
        <end position="1240"/>
    </location>
</feature>
<feature type="compositionally biased region" description="Basic and acidic residues" evidence="4">
    <location>
        <begin position="398"/>
        <end position="416"/>
    </location>
</feature>
<feature type="compositionally biased region" description="Pro residues" evidence="4">
    <location>
        <begin position="100"/>
        <end position="116"/>
    </location>
</feature>
<feature type="region of interest" description="Disordered" evidence="4">
    <location>
        <begin position="336"/>
        <end position="843"/>
    </location>
</feature>
<feature type="region of interest" description="Disordered" evidence="4">
    <location>
        <begin position="1247"/>
        <end position="1266"/>
    </location>
</feature>
<feature type="compositionally biased region" description="Low complexity" evidence="4">
    <location>
        <begin position="1099"/>
        <end position="1113"/>
    </location>
</feature>
<accession>A0A0L8FRB9</accession>
<feature type="domain" description="RRM" evidence="5">
    <location>
        <begin position="1116"/>
        <end position="1195"/>
    </location>
</feature>
<feature type="domain" description="RRM" evidence="5">
    <location>
        <begin position="3"/>
        <end position="76"/>
    </location>
</feature>
<feature type="compositionally biased region" description="Basic and acidic residues" evidence="4">
    <location>
        <begin position="425"/>
        <end position="490"/>
    </location>
</feature>
<feature type="compositionally biased region" description="Polar residues" evidence="4">
    <location>
        <begin position="371"/>
        <end position="386"/>
    </location>
</feature>
<dbReference type="SUPFAM" id="SSF54928">
    <property type="entry name" value="RNA-binding domain, RBD"/>
    <property type="match status" value="4"/>
</dbReference>
<keyword evidence="2 3" id="KW-0694">RNA-binding</keyword>
<keyword evidence="1" id="KW-0677">Repeat</keyword>
<dbReference type="PANTHER" id="PTHR13976">
    <property type="entry name" value="HETEROGENEOUS NUCLEAR RIBONUCLEOPROTEIN-RELATED"/>
    <property type="match status" value="1"/>
</dbReference>
<feature type="region of interest" description="Disordered" evidence="4">
    <location>
        <begin position="1198"/>
        <end position="1240"/>
    </location>
</feature>
<evidence type="ECO:0000256" key="3">
    <source>
        <dbReference type="PROSITE-ProRule" id="PRU00176"/>
    </source>
</evidence>
<dbReference type="InterPro" id="IPR050666">
    <property type="entry name" value="ESRP"/>
</dbReference>
<evidence type="ECO:0000313" key="6">
    <source>
        <dbReference type="EMBL" id="KOF67261.1"/>
    </source>
</evidence>
<dbReference type="InterPro" id="IPR000504">
    <property type="entry name" value="RRM_dom"/>
</dbReference>
<dbReference type="InterPro" id="IPR012677">
    <property type="entry name" value="Nucleotide-bd_a/b_plait_sf"/>
</dbReference>
<feature type="compositionally biased region" description="Polar residues" evidence="4">
    <location>
        <begin position="1068"/>
        <end position="1088"/>
    </location>
</feature>
<protein>
    <recommendedName>
        <fullName evidence="5">RRM domain-containing protein</fullName>
    </recommendedName>
</protein>
<organism evidence="6">
    <name type="scientific">Octopus bimaculoides</name>
    <name type="common">California two-spotted octopus</name>
    <dbReference type="NCBI Taxonomy" id="37653"/>
    <lineage>
        <taxon>Eukaryota</taxon>
        <taxon>Metazoa</taxon>
        <taxon>Spiralia</taxon>
        <taxon>Lophotrochozoa</taxon>
        <taxon>Mollusca</taxon>
        <taxon>Cephalopoda</taxon>
        <taxon>Coleoidea</taxon>
        <taxon>Octopodiformes</taxon>
        <taxon>Octopoda</taxon>
        <taxon>Incirrata</taxon>
        <taxon>Octopodidae</taxon>
        <taxon>Octopus</taxon>
    </lineage>
</organism>
<dbReference type="CDD" id="cd12254">
    <property type="entry name" value="RRM_hnRNPH_ESRPs_RBM12_like"/>
    <property type="match status" value="3"/>
</dbReference>
<feature type="compositionally biased region" description="Pro residues" evidence="4">
    <location>
        <begin position="162"/>
        <end position="177"/>
    </location>
</feature>
<dbReference type="OrthoDB" id="2588702at2759"/>
<feature type="compositionally biased region" description="Basic and acidic residues" evidence="4">
    <location>
        <begin position="1198"/>
        <end position="1210"/>
    </location>
</feature>
<feature type="domain" description="RRM" evidence="5">
    <location>
        <begin position="964"/>
        <end position="1041"/>
    </location>
</feature>
<proteinExistence type="predicted"/>
<feature type="compositionally biased region" description="Basic and acidic residues" evidence="4">
    <location>
        <begin position="510"/>
        <end position="660"/>
    </location>
</feature>
<feature type="region of interest" description="Disordered" evidence="4">
    <location>
        <begin position="94"/>
        <end position="177"/>
    </location>
</feature>
<feature type="compositionally biased region" description="Basic and acidic residues" evidence="4">
    <location>
        <begin position="1247"/>
        <end position="1256"/>
    </location>
</feature>
<dbReference type="InterPro" id="IPR035979">
    <property type="entry name" value="RBD_domain_sf"/>
</dbReference>
<dbReference type="PROSITE" id="PS50102">
    <property type="entry name" value="RRM"/>
    <property type="match status" value="4"/>
</dbReference>
<sequence>MSVIIRLQGLPWSASAMDIRQYFQGLSIPDGGVHIVGGERGDAFIAFGSDEDARQAMLRTNGQINGNTVQLLLSSKTEMQSVIALAREAVPTQAFSKPAPAAPPSTGPPTGPPPGPLNDHIRSLGPQNHTNFIPDRSVPPPRNMDYPNRNFPSVPTDIRSNIPPPTTNTVPGLPPMPGLPPDPKFGPNLMNPNNRDPYFVSQDPDNNMNRPPMDFRPPEAPNDFAVNRRPNFPPNQDPRLEHGANDQRHFGTANVNAPPGGFMNVRDAHLNLPNYPVPQPNRNIQIPNPPLQPPEIMPLGKPPGPEVLPPYHTERKNEFETNQNNMRPNIPVHHMPPANINRPDQNRPEFQPHGPPRLDIVPPVARGDMLNQPNQPRTNDSTNTNPDPAHPMNYMRNEPSRPDMVRHDQGRSDLVHPEASMGRLEPNRGDAGRRDPPKLDVGRHDSGRPDSGRSYGGRHESRFDNPHPDVNRTEHVRTDQERTESLRLETGRMAANRSEANRPSSSGRSDISKVDQNRSDSSRNEGSKTAESSRHESSRNDSNRSDSGRHDSKSDSRHDSRSESGRHEFNRYDSGRHDSSRHDRSRDDGGRYDRHDRGRDDSNRYDRRENRRDSRYDSHYDGGRHDSRYDGGRYDNQHDSGGRYETSRNDSRHDGSRGSDKAPLNRGVGTRDFDRGGRDNQTKTDSGGSNRQSGLPVDTYKNTGPGEMNNNRKGRMDMGGNMNRNNRSKNDYGADGRRGDYNYGQTPPRDPGFPGSMPGFDGQRFPDRPLGHPDCPPFGEPNMGDDPNMFQGKDKMYEDPDMSGLPRGLLGDAPPGFLPGQPGPPHDSQVNWGDDGYAMRDDRIPGERLDDFRNEWHEEEMNMGPHYSQPGSWNDMPPNQPPYHRNDGPPPFPRNEPYGRYGSPNRNERGGPPGRMPGSLMDDRKYGPPNEMNFGSGDSGNRRPGNMDDNSMRGIKRGHCEPDLFVEVVGLPYSVGYRDVRRFFSGCTIPRDGLKLINNEKGRRAGNAFIKFASEQDTAEAFSRHGNFMANRYIEIYRCSMEDFENAIDSFVPKATHGPTPNKMMKSDNLNENPSRDMSSAKPNTSNDIPPLVKSNKETSANTADNTSSSSSTPFPVIQIKGIPLNATNDDIVKFLKDVHISNPSTCIVIEHDSRGKNTGIAFVEVMSQKDYDSSLTYDGRHMGGRLIRIVEGNKKDMSLLQDKEKKGSSEKSSPNKNQKDVSKAVGKTDSKTGSSDKMENLASKISEAKAQDKKSLSSSNGKKNETLTSHPVPYYCVSLKGLPFAVTTNEIKEFCQGLNIAPRGIQIVYGKDGRTTGQAFVEFVTSTDCEKAVARDKKYVGKRYVNVTAVTKAEMMDCLKQARQANMQNNTESSNPPFMVHGGKQYEYVKGENFPPSVSIGEILNFFRGYYPVPESIRLHYADDGRPTGNAMIGFVTRDEALKAMEDLNHKLCRKNVVTLRKA</sequence>
<dbReference type="OMA" id="NRPNMGM"/>
<dbReference type="EMBL" id="KQ427263">
    <property type="protein sequence ID" value="KOF67261.1"/>
    <property type="molecule type" value="Genomic_DNA"/>
</dbReference>
<feature type="compositionally biased region" description="Basic and acidic residues" evidence="4">
    <location>
        <begin position="728"/>
        <end position="740"/>
    </location>
</feature>
<feature type="compositionally biased region" description="Basic and acidic residues" evidence="4">
    <location>
        <begin position="669"/>
        <end position="682"/>
    </location>
</feature>
<feature type="region of interest" description="Disordered" evidence="4">
    <location>
        <begin position="1055"/>
        <end position="1116"/>
    </location>
</feature>
<evidence type="ECO:0000256" key="2">
    <source>
        <dbReference type="ARBA" id="ARBA00022884"/>
    </source>
</evidence>
<gene>
    <name evidence="6" type="ORF">OCBIM_22010106mg</name>
</gene>
<name>A0A0L8FRB9_OCTBM</name>
<dbReference type="Pfam" id="PF00076">
    <property type="entry name" value="RRM_1"/>
    <property type="match status" value="3"/>
</dbReference>
<feature type="region of interest" description="Disordered" evidence="4">
    <location>
        <begin position="862"/>
        <end position="950"/>
    </location>
</feature>
<reference evidence="6" key="1">
    <citation type="submission" date="2015-07" db="EMBL/GenBank/DDBJ databases">
        <title>MeaNS - Measles Nucleotide Surveillance Program.</title>
        <authorList>
            <person name="Tran T."/>
            <person name="Druce J."/>
        </authorList>
    </citation>
    <scope>NUCLEOTIDE SEQUENCE</scope>
    <source>
        <strain evidence="6">UCB-OBI-ISO-001</strain>
        <tissue evidence="6">Gonad</tissue>
    </source>
</reference>
<dbReference type="CDD" id="cd12510">
    <property type="entry name" value="RRM1_RBM12_like"/>
    <property type="match status" value="1"/>
</dbReference>
<feature type="domain" description="RRM" evidence="5">
    <location>
        <begin position="1276"/>
        <end position="1353"/>
    </location>
</feature>
<evidence type="ECO:0000256" key="4">
    <source>
        <dbReference type="SAM" id="MobiDB-lite"/>
    </source>
</evidence>
<evidence type="ECO:0000256" key="1">
    <source>
        <dbReference type="ARBA" id="ARBA00022737"/>
    </source>
</evidence>
<dbReference type="SMART" id="SM00360">
    <property type="entry name" value="RRM"/>
    <property type="match status" value="5"/>
</dbReference>
<dbReference type="GO" id="GO:0003723">
    <property type="term" value="F:RNA binding"/>
    <property type="evidence" value="ECO:0007669"/>
    <property type="project" value="UniProtKB-UniRule"/>
</dbReference>
<dbReference type="Gene3D" id="3.30.70.330">
    <property type="match status" value="5"/>
</dbReference>